<dbReference type="Proteomes" id="UP000307768">
    <property type="component" value="Unassembled WGS sequence"/>
</dbReference>
<evidence type="ECO:0000256" key="1">
    <source>
        <dbReference type="SAM" id="SignalP"/>
    </source>
</evidence>
<keyword evidence="1" id="KW-0732">Signal</keyword>
<protein>
    <recommendedName>
        <fullName evidence="4">DoxX family protein</fullName>
    </recommendedName>
</protein>
<proteinExistence type="predicted"/>
<sequence>MSKLAPLAGTVIAATGAAHFVTPQAFASINQAAFPQNTAEWIKRNGATEVALGLGLVSRRTRKLAAVGLVAYTAFLGSRVAANRKG</sequence>
<comment type="caution">
    <text evidence="2">The sequence shown here is derived from an EMBL/GenBank/DDBJ whole genome shotgun (WGS) entry which is preliminary data.</text>
</comment>
<evidence type="ECO:0000313" key="3">
    <source>
        <dbReference type="Proteomes" id="UP000307768"/>
    </source>
</evidence>
<reference evidence="2 3" key="1">
    <citation type="submission" date="2019-09" db="EMBL/GenBank/DDBJ databases">
        <title>Mumia zhuanghuii sp. nov. isolated from the intestinal contents of plateau pika (Ochotona curzoniae) in the Qinghai-Tibet plateau of China.</title>
        <authorList>
            <person name="Tian Z."/>
        </authorList>
    </citation>
    <scope>NUCLEOTIDE SEQUENCE [LARGE SCALE GENOMIC DNA]</scope>
    <source>
        <strain evidence="3">350</strain>
    </source>
</reference>
<dbReference type="EMBL" id="VDFQ02000007">
    <property type="protein sequence ID" value="KAA1418393.1"/>
    <property type="molecule type" value="Genomic_DNA"/>
</dbReference>
<dbReference type="AlphaFoldDB" id="A0A5Q6RK13"/>
<organism evidence="2 3">
    <name type="scientific">Mumia zhuanghuii</name>
    <dbReference type="NCBI Taxonomy" id="2585211"/>
    <lineage>
        <taxon>Bacteria</taxon>
        <taxon>Bacillati</taxon>
        <taxon>Actinomycetota</taxon>
        <taxon>Actinomycetes</taxon>
        <taxon>Propionibacteriales</taxon>
        <taxon>Nocardioidaceae</taxon>
        <taxon>Mumia</taxon>
    </lineage>
</organism>
<dbReference type="RefSeq" id="WP_149771706.1">
    <property type="nucleotide sequence ID" value="NZ_VDFQ02000007.1"/>
</dbReference>
<feature type="chain" id="PRO_5024434178" description="DoxX family protein" evidence="1">
    <location>
        <begin position="28"/>
        <end position="86"/>
    </location>
</feature>
<feature type="signal peptide" evidence="1">
    <location>
        <begin position="1"/>
        <end position="27"/>
    </location>
</feature>
<accession>A0A5Q6RK13</accession>
<gene>
    <name evidence="2" type="ORF">FE697_021485</name>
</gene>
<dbReference type="OrthoDB" id="3482508at2"/>
<evidence type="ECO:0000313" key="2">
    <source>
        <dbReference type="EMBL" id="KAA1418393.1"/>
    </source>
</evidence>
<name>A0A5Q6RK13_9ACTN</name>
<evidence type="ECO:0008006" key="4">
    <source>
        <dbReference type="Google" id="ProtNLM"/>
    </source>
</evidence>